<dbReference type="EMBL" id="SLVU01000005">
    <property type="protein sequence ID" value="TCN31784.1"/>
    <property type="molecule type" value="Genomic_DNA"/>
</dbReference>
<evidence type="ECO:0000313" key="3">
    <source>
        <dbReference type="EMBL" id="TCN31784.1"/>
    </source>
</evidence>
<evidence type="ECO:0008006" key="5">
    <source>
        <dbReference type="Google" id="ProtNLM"/>
    </source>
</evidence>
<dbReference type="InterPro" id="IPR012875">
    <property type="entry name" value="SDHF4"/>
</dbReference>
<comment type="caution">
    <text evidence="3">The sequence shown here is derived from an EMBL/GenBank/DDBJ whole genome shotgun (WGS) entry which is preliminary data.</text>
</comment>
<evidence type="ECO:0000256" key="1">
    <source>
        <dbReference type="ARBA" id="ARBA00005701"/>
    </source>
</evidence>
<comment type="similarity">
    <text evidence="1">Belongs to the SDHAF4 family.</text>
</comment>
<evidence type="ECO:0000313" key="4">
    <source>
        <dbReference type="Proteomes" id="UP000295043"/>
    </source>
</evidence>
<feature type="compositionally biased region" description="Basic and acidic residues" evidence="2">
    <location>
        <begin position="41"/>
        <end position="58"/>
    </location>
</feature>
<accession>A0A4R2C0B5</accession>
<dbReference type="AlphaFoldDB" id="A0A4R2C0B5"/>
<protein>
    <recommendedName>
        <fullName evidence="5">DUF1674 domain-containing protein</fullName>
    </recommendedName>
</protein>
<evidence type="ECO:0000256" key="2">
    <source>
        <dbReference type="SAM" id="MobiDB-lite"/>
    </source>
</evidence>
<dbReference type="Pfam" id="PF07896">
    <property type="entry name" value="DUF1674"/>
    <property type="match status" value="1"/>
</dbReference>
<proteinExistence type="inferred from homology"/>
<dbReference type="Proteomes" id="UP000295043">
    <property type="component" value="Unassembled WGS sequence"/>
</dbReference>
<organism evidence="3 4">
    <name type="scientific">Sinorhizobium americanum</name>
    <dbReference type="NCBI Taxonomy" id="194963"/>
    <lineage>
        <taxon>Bacteria</taxon>
        <taxon>Pseudomonadati</taxon>
        <taxon>Pseudomonadota</taxon>
        <taxon>Alphaproteobacteria</taxon>
        <taxon>Hyphomicrobiales</taxon>
        <taxon>Rhizobiaceae</taxon>
        <taxon>Sinorhizobium/Ensifer group</taxon>
        <taxon>Sinorhizobium</taxon>
    </lineage>
</organism>
<gene>
    <name evidence="3" type="ORF">EV184_10532</name>
</gene>
<dbReference type="RefSeq" id="WP_412550011.1">
    <property type="nucleotide sequence ID" value="NZ_SLVU01000005.1"/>
</dbReference>
<reference evidence="3 4" key="1">
    <citation type="submission" date="2019-03" db="EMBL/GenBank/DDBJ databases">
        <title>Genomic Encyclopedia of Type Strains, Phase IV (KMG-V): Genome sequencing to study the core and pangenomes of soil and plant-associated prokaryotes.</title>
        <authorList>
            <person name="Whitman W."/>
        </authorList>
    </citation>
    <scope>NUCLEOTIDE SEQUENCE [LARGE SCALE GENOMIC DNA]</scope>
    <source>
        <strain evidence="3 4">23C40</strain>
    </source>
</reference>
<feature type="region of interest" description="Disordered" evidence="2">
    <location>
        <begin position="1"/>
        <end position="73"/>
    </location>
</feature>
<sequence>MMGTKSPLFNIAREVPRPMQNDNDNSPDRPKRPLSPSALRALKEAEERRRAEEQKEPPAEVGGRGGLDPARFGDWEIKGRAIDF</sequence>
<name>A0A4R2C0B5_9HYPH</name>